<protein>
    <recommendedName>
        <fullName evidence="4">DUF4283 domain-containing protein</fullName>
    </recommendedName>
</protein>
<evidence type="ECO:0000256" key="1">
    <source>
        <dbReference type="SAM" id="MobiDB-lite"/>
    </source>
</evidence>
<feature type="region of interest" description="Disordered" evidence="1">
    <location>
        <begin position="233"/>
        <end position="254"/>
    </location>
</feature>
<dbReference type="PANTHER" id="PTHR31286">
    <property type="entry name" value="GLYCINE-RICH CELL WALL STRUCTURAL PROTEIN 1.8-LIKE"/>
    <property type="match status" value="1"/>
</dbReference>
<evidence type="ECO:0000313" key="2">
    <source>
        <dbReference type="EMBL" id="MBA0802247.1"/>
    </source>
</evidence>
<comment type="caution">
    <text evidence="2">The sequence shown here is derived from an EMBL/GenBank/DDBJ whole genome shotgun (WGS) entry which is preliminary data.</text>
</comment>
<organism evidence="2 3">
    <name type="scientific">Gossypium harknessii</name>
    <dbReference type="NCBI Taxonomy" id="34285"/>
    <lineage>
        <taxon>Eukaryota</taxon>
        <taxon>Viridiplantae</taxon>
        <taxon>Streptophyta</taxon>
        <taxon>Embryophyta</taxon>
        <taxon>Tracheophyta</taxon>
        <taxon>Spermatophyta</taxon>
        <taxon>Magnoliopsida</taxon>
        <taxon>eudicotyledons</taxon>
        <taxon>Gunneridae</taxon>
        <taxon>Pentapetalae</taxon>
        <taxon>rosids</taxon>
        <taxon>malvids</taxon>
        <taxon>Malvales</taxon>
        <taxon>Malvaceae</taxon>
        <taxon>Malvoideae</taxon>
        <taxon>Gossypium</taxon>
    </lineage>
</organism>
<feature type="compositionally biased region" description="Basic and acidic residues" evidence="1">
    <location>
        <begin position="236"/>
        <end position="246"/>
    </location>
</feature>
<dbReference type="EMBL" id="JABFAD010000007">
    <property type="protein sequence ID" value="MBA0802247.1"/>
    <property type="molecule type" value="Genomic_DNA"/>
</dbReference>
<feature type="non-terminal residue" evidence="2">
    <location>
        <position position="273"/>
    </location>
</feature>
<evidence type="ECO:0008006" key="4">
    <source>
        <dbReference type="Google" id="ProtNLM"/>
    </source>
</evidence>
<dbReference type="InterPro" id="IPR040256">
    <property type="entry name" value="At4g02000-like"/>
</dbReference>
<evidence type="ECO:0000313" key="3">
    <source>
        <dbReference type="Proteomes" id="UP000593560"/>
    </source>
</evidence>
<dbReference type="AlphaFoldDB" id="A0A7J9GXC3"/>
<keyword evidence="3" id="KW-1185">Reference proteome</keyword>
<proteinExistence type="predicted"/>
<accession>A0A7J9GXC3</accession>
<dbReference type="PANTHER" id="PTHR31286:SF165">
    <property type="entry name" value="DUF4283 DOMAIN-CONTAINING PROTEIN"/>
    <property type="match status" value="1"/>
</dbReference>
<gene>
    <name evidence="2" type="ORF">Gohar_012563</name>
</gene>
<dbReference type="Proteomes" id="UP000593560">
    <property type="component" value="Unassembled WGS sequence"/>
</dbReference>
<dbReference type="OrthoDB" id="997591at2759"/>
<name>A0A7J9GXC3_9ROSI</name>
<reference evidence="2 3" key="1">
    <citation type="journal article" date="2019" name="Genome Biol. Evol.">
        <title>Insights into the evolution of the New World diploid cottons (Gossypium, subgenus Houzingenia) based on genome sequencing.</title>
        <authorList>
            <person name="Grover C.E."/>
            <person name="Arick M.A. 2nd"/>
            <person name="Thrash A."/>
            <person name="Conover J.L."/>
            <person name="Sanders W.S."/>
            <person name="Peterson D.G."/>
            <person name="Frelichowski J.E."/>
            <person name="Scheffler J.A."/>
            <person name="Scheffler B.E."/>
            <person name="Wendel J.F."/>
        </authorList>
    </citation>
    <scope>NUCLEOTIDE SEQUENCE [LARGE SCALE GENOMIC DNA]</scope>
    <source>
        <strain evidence="2">0</strain>
        <tissue evidence="2">Leaf</tissue>
    </source>
</reference>
<sequence>MDWRKLFVANKDQSLQYFPPVNNNGSIMVAPPPEVFGAGVQVLQFSLVAQFLDKSPNFSLQRKTVKLLWAKFEATREARDWVLDHGPWHIQNKPVIVRKWEPGKKRLDFDLHKLPVYVARAIGVPLYMYTITVGQSRLAYAKVCVEIDANQINPRTIDIVLKDDSTGTVWVEVPWMPQRCSKCSIFGYVDKGCPKKLKEINKVLVDGVFPDNEAHSKSDLAAMVELQAKGTNKAQDFSEHEVDEGQRNSSRKPRAVVAGVADLMKFLKQKGNI</sequence>